<dbReference type="Proteomes" id="UP000721844">
    <property type="component" value="Unassembled WGS sequence"/>
</dbReference>
<dbReference type="RefSeq" id="WP_227308854.1">
    <property type="nucleotide sequence ID" value="NZ_JAESVA010000006.1"/>
</dbReference>
<feature type="active site" description="Proton donor" evidence="3">
    <location>
        <position position="136"/>
    </location>
</feature>
<dbReference type="InterPro" id="IPR031768">
    <property type="entry name" value="CBM60_xylan-bd"/>
</dbReference>
<dbReference type="Gene3D" id="2.60.60.40">
    <property type="match status" value="2"/>
</dbReference>
<sequence>MTTSSGLPFPLGVSVGNPNISDPDAEAEFDAANTQFASLMGAQPTFMNSSVDSSQLVTDWDSNVEWSATSAAASPTFQGKIPTIALPMSSTAAGSPSADQMYKNFANGTYDSILQSMVKSWADAGFMTQVWRPGVEMNLADSTSFAGSTAAEQADWVAAFKHIYTVLHSAAQADGVNMTVAWNPGIVNFSDIDNVTQTLYPGNAYVDTIGVDVYGDVFPYHDGSKIYDWDKSGQELNSPNPVYDTSLAQWDADPVNLEHYYTDPASSEYSLDDSGGSALSLQDIIDFAKTTGKPIAICETGAGNTLDDGSNLTDNPTFVQWLSSTLANAGVQIQYVGIWDSDLGGNYAFSAASDDKPQEAAAWAKYFGVQSAAATDPATAPASPPAADPPAATAHTLTLQMSEDAYKGDAAFTVAVNGQQVGGEYQTSALHSSDDANTFLLTGDWNSGVNDVAISFINDAYGGQGLDRNLYVNSIAYDGVTYAGTSASMPGDSTDNFSVGPGATTGTGPADNLTLTLSEDAWQGNADFVLYIDGKAVTTPQVVSALHEANATQGFSFSGNFGSGAHTIGIGFVNDAYGGSDSEDRNLYVNGVTLNGSDIFSGDQALYGNTTSDFAVTTSK</sequence>
<comment type="similarity">
    <text evidence="3">Belongs to the glycosyl hydrolase 26 family.</text>
</comment>
<evidence type="ECO:0000313" key="5">
    <source>
        <dbReference type="EMBL" id="MCB8882190.1"/>
    </source>
</evidence>
<evidence type="ECO:0000256" key="2">
    <source>
        <dbReference type="ARBA" id="ARBA00023295"/>
    </source>
</evidence>
<evidence type="ECO:0000259" key="4">
    <source>
        <dbReference type="PROSITE" id="PS51764"/>
    </source>
</evidence>
<keyword evidence="6" id="KW-1185">Reference proteome</keyword>
<dbReference type="AlphaFoldDB" id="A0A963Z3J9"/>
<dbReference type="Gene3D" id="3.20.20.80">
    <property type="entry name" value="Glycosidases"/>
    <property type="match status" value="1"/>
</dbReference>
<organism evidence="5 6">
    <name type="scientific">Acidisoma cellulosilyticum</name>
    <dbReference type="NCBI Taxonomy" id="2802395"/>
    <lineage>
        <taxon>Bacteria</taxon>
        <taxon>Pseudomonadati</taxon>
        <taxon>Pseudomonadota</taxon>
        <taxon>Alphaproteobacteria</taxon>
        <taxon>Acetobacterales</taxon>
        <taxon>Acidocellaceae</taxon>
        <taxon>Acidisoma</taxon>
    </lineage>
</organism>
<reference evidence="5 6" key="1">
    <citation type="journal article" date="2021" name="Microorganisms">
        <title>Acidisoma silvae sp. nov. and Acidisomacellulosilytica sp. nov., Two Acidophilic Bacteria Isolated from Decaying Wood, Hydrolyzing Cellulose and Producing Poly-3-hydroxybutyrate.</title>
        <authorList>
            <person name="Mieszkin S."/>
            <person name="Pouder E."/>
            <person name="Uroz S."/>
            <person name="Simon-Colin C."/>
            <person name="Alain K."/>
        </authorList>
    </citation>
    <scope>NUCLEOTIDE SEQUENCE [LARGE SCALE GENOMIC DNA]</scope>
    <source>
        <strain evidence="5 6">HW T5.17</strain>
    </source>
</reference>
<evidence type="ECO:0000256" key="1">
    <source>
        <dbReference type="ARBA" id="ARBA00022801"/>
    </source>
</evidence>
<dbReference type="InterPro" id="IPR017853">
    <property type="entry name" value="GH"/>
</dbReference>
<evidence type="ECO:0000256" key="3">
    <source>
        <dbReference type="PROSITE-ProRule" id="PRU01100"/>
    </source>
</evidence>
<keyword evidence="2 3" id="KW-0326">Glycosidase</keyword>
<evidence type="ECO:0000313" key="6">
    <source>
        <dbReference type="Proteomes" id="UP000721844"/>
    </source>
</evidence>
<protein>
    <recommendedName>
        <fullName evidence="4">GH26 domain-containing protein</fullName>
    </recommendedName>
</protein>
<dbReference type="Pfam" id="PF16841">
    <property type="entry name" value="CBM60"/>
    <property type="match status" value="2"/>
</dbReference>
<dbReference type="GO" id="GO:0004553">
    <property type="term" value="F:hydrolase activity, hydrolyzing O-glycosyl compounds"/>
    <property type="evidence" value="ECO:0007669"/>
    <property type="project" value="InterPro"/>
</dbReference>
<dbReference type="PROSITE" id="PS51764">
    <property type="entry name" value="GH26"/>
    <property type="match status" value="1"/>
</dbReference>
<dbReference type="InterPro" id="IPR022790">
    <property type="entry name" value="GH26_dom"/>
</dbReference>
<feature type="active site" description="Nucleophile" evidence="3">
    <location>
        <position position="299"/>
    </location>
</feature>
<comment type="caution">
    <text evidence="5">The sequence shown here is derived from an EMBL/GenBank/DDBJ whole genome shotgun (WGS) entry which is preliminary data.</text>
</comment>
<proteinExistence type="inferred from homology"/>
<dbReference type="SUPFAM" id="SSF51445">
    <property type="entry name" value="(Trans)glycosidases"/>
    <property type="match status" value="1"/>
</dbReference>
<keyword evidence="1 3" id="KW-0378">Hydrolase</keyword>
<dbReference type="EMBL" id="JAESVA010000006">
    <property type="protein sequence ID" value="MCB8882190.1"/>
    <property type="molecule type" value="Genomic_DNA"/>
</dbReference>
<gene>
    <name evidence="5" type="ORF">ACELLULO517_18230</name>
</gene>
<feature type="domain" description="GH26" evidence="4">
    <location>
        <begin position="2"/>
        <end position="361"/>
    </location>
</feature>
<name>A0A963Z3J9_9PROT</name>
<accession>A0A963Z3J9</accession>